<protein>
    <submittedName>
        <fullName evidence="3">Molybdopterin-synthase adenylyltransferase MoeB</fullName>
    </submittedName>
</protein>
<dbReference type="AlphaFoldDB" id="A0A433X857"/>
<dbReference type="PANTHER" id="PTHR10953">
    <property type="entry name" value="UBIQUITIN-ACTIVATING ENZYME E1"/>
    <property type="match status" value="1"/>
</dbReference>
<accession>A0A433X857</accession>
<evidence type="ECO:0000313" key="3">
    <source>
        <dbReference type="EMBL" id="RUT30244.1"/>
    </source>
</evidence>
<proteinExistence type="inferred from homology"/>
<name>A0A433X857_9HYPH</name>
<evidence type="ECO:0000313" key="4">
    <source>
        <dbReference type="Proteomes" id="UP000281547"/>
    </source>
</evidence>
<dbReference type="NCBIfam" id="NF004281">
    <property type="entry name" value="PRK05690.1"/>
    <property type="match status" value="1"/>
</dbReference>
<dbReference type="GO" id="GO:0005829">
    <property type="term" value="C:cytosol"/>
    <property type="evidence" value="ECO:0007669"/>
    <property type="project" value="TreeGrafter"/>
</dbReference>
<dbReference type="CDD" id="cd00757">
    <property type="entry name" value="ThiF_MoeB_HesA_family"/>
    <property type="match status" value="1"/>
</dbReference>
<comment type="caution">
    <text evidence="3">The sequence shown here is derived from an EMBL/GenBank/DDBJ whole genome shotgun (WGS) entry which is preliminary data.</text>
</comment>
<dbReference type="Proteomes" id="UP000281547">
    <property type="component" value="Unassembled WGS sequence"/>
</dbReference>
<feature type="domain" description="THIF-type NAD/FAD binding fold" evidence="2">
    <location>
        <begin position="14"/>
        <end position="237"/>
    </location>
</feature>
<dbReference type="FunFam" id="3.40.50.720:FF:000080">
    <property type="entry name" value="Thiazole biosynthesis adenylyltransferase ThiF"/>
    <property type="match status" value="1"/>
</dbReference>
<dbReference type="InterPro" id="IPR000594">
    <property type="entry name" value="ThiF_NAD_FAD-bd"/>
</dbReference>
<keyword evidence="3" id="KW-0808">Transferase</keyword>
<dbReference type="GO" id="GO:0004792">
    <property type="term" value="F:thiosulfate-cyanide sulfurtransferase activity"/>
    <property type="evidence" value="ECO:0007669"/>
    <property type="project" value="TreeGrafter"/>
</dbReference>
<dbReference type="InterPro" id="IPR045886">
    <property type="entry name" value="ThiF/MoeB/HesA"/>
</dbReference>
<reference evidence="3 4" key="1">
    <citation type="journal article" date="2016" name="Int. J. Syst. Evol. Microbiol.">
        <title>Arsenicitalea aurantiaca gen. nov., sp. nov., a new member of the family Hyphomicrobiaceae, isolated from high-arsenic sediment.</title>
        <authorList>
            <person name="Mu Y."/>
            <person name="Zhou L."/>
            <person name="Zeng X.C."/>
            <person name="Liu L."/>
            <person name="Pan Y."/>
            <person name="Chen X."/>
            <person name="Wang J."/>
            <person name="Li S."/>
            <person name="Li W.J."/>
            <person name="Wang Y."/>
        </authorList>
    </citation>
    <scope>NUCLEOTIDE SEQUENCE [LARGE SCALE GENOMIC DNA]</scope>
    <source>
        <strain evidence="3 4">42-50</strain>
    </source>
</reference>
<dbReference type="InterPro" id="IPR035985">
    <property type="entry name" value="Ubiquitin-activating_enz"/>
</dbReference>
<keyword evidence="3" id="KW-0548">Nucleotidyltransferase</keyword>
<dbReference type="PANTHER" id="PTHR10953:SF102">
    <property type="entry name" value="ADENYLYLTRANSFERASE AND SULFURTRANSFERASE MOCS3"/>
    <property type="match status" value="1"/>
</dbReference>
<dbReference type="SUPFAM" id="SSF69572">
    <property type="entry name" value="Activating enzymes of the ubiquitin-like proteins"/>
    <property type="match status" value="1"/>
</dbReference>
<dbReference type="GO" id="GO:0016779">
    <property type="term" value="F:nucleotidyltransferase activity"/>
    <property type="evidence" value="ECO:0007669"/>
    <property type="project" value="UniProtKB-KW"/>
</dbReference>
<dbReference type="GO" id="GO:0008146">
    <property type="term" value="F:sulfotransferase activity"/>
    <property type="evidence" value="ECO:0007669"/>
    <property type="project" value="TreeGrafter"/>
</dbReference>
<evidence type="ECO:0000259" key="2">
    <source>
        <dbReference type="Pfam" id="PF00899"/>
    </source>
</evidence>
<gene>
    <name evidence="3" type="primary">moeB</name>
    <name evidence="3" type="ORF">EMQ25_13090</name>
</gene>
<comment type="similarity">
    <text evidence="1">Belongs to the HesA/MoeB/ThiF family.</text>
</comment>
<dbReference type="GO" id="GO:0008641">
    <property type="term" value="F:ubiquitin-like modifier activating enzyme activity"/>
    <property type="evidence" value="ECO:0007669"/>
    <property type="project" value="InterPro"/>
</dbReference>
<evidence type="ECO:0000256" key="1">
    <source>
        <dbReference type="ARBA" id="ARBA00009919"/>
    </source>
</evidence>
<dbReference type="Pfam" id="PF00899">
    <property type="entry name" value="ThiF"/>
    <property type="match status" value="1"/>
</dbReference>
<dbReference type="OrthoDB" id="9804286at2"/>
<dbReference type="RefSeq" id="WP_127189025.1">
    <property type="nucleotide sequence ID" value="NZ_RZNJ01000004.1"/>
</dbReference>
<sequence length="240" mass="24752">MSMAPLDGGEARRYARQLVLRGFGGAGQQALKAGSVLVVGAGGLGSPAIAYLAAAGIGRLGIVDDDQVALSNLQRQIIHDEAGIGTDKVASAARFAAALNAGVRIETHRVRLSPATAQPLIKDYDLVLDGTDNLGTRRAVAQAARAAGKMLVSGAVSMFDGQLTVFSPDGPDFTALYPEALEDADMPDCEVTGIMGPVTGVIGALMAMEAIKILSGGGEPLVGRLLLYDGRRAKFTELGY</sequence>
<dbReference type="Gene3D" id="3.40.50.720">
    <property type="entry name" value="NAD(P)-binding Rossmann-like Domain"/>
    <property type="match status" value="1"/>
</dbReference>
<organism evidence="3 4">
    <name type="scientific">Arsenicitalea aurantiaca</name>
    <dbReference type="NCBI Taxonomy" id="1783274"/>
    <lineage>
        <taxon>Bacteria</taxon>
        <taxon>Pseudomonadati</taxon>
        <taxon>Pseudomonadota</taxon>
        <taxon>Alphaproteobacteria</taxon>
        <taxon>Hyphomicrobiales</taxon>
        <taxon>Devosiaceae</taxon>
        <taxon>Arsenicitalea</taxon>
    </lineage>
</organism>
<keyword evidence="4" id="KW-1185">Reference proteome</keyword>
<dbReference type="EMBL" id="RZNJ01000004">
    <property type="protein sequence ID" value="RUT30244.1"/>
    <property type="molecule type" value="Genomic_DNA"/>
</dbReference>